<evidence type="ECO:0000256" key="4">
    <source>
        <dbReference type="ARBA" id="ARBA00022989"/>
    </source>
</evidence>
<dbReference type="CDD" id="cd06662">
    <property type="entry name" value="SURF1"/>
    <property type="match status" value="1"/>
</dbReference>
<sequence>MKIAIDSPIRQVSALTSLGEPEGPRTSCSSALPSTASTISSKMMMSSFMGSSSPSSVTVSSHASTATGTLHRSQIKKPWFLYALIGLTLLLGVWQAYRAHYKQGLADAYAAGQQLAPRTWHGGPLADWQRVQPQGRWLGDKTFQLAPRFHEGRPGSEVVTPLALVSGEIVLVNRGWIADGQTPPAAPATVPQIETQSWPRFFELGPTPPQGRRLQNLTAERAAQLAGTALPIAYAHQLDGAADGLLRDWPKPDFKVARHLGYMLTWWACSLCGLLLLRRLKQGAPR</sequence>
<dbReference type="STRING" id="1121001.SAMN02745857_03648"/>
<evidence type="ECO:0000256" key="3">
    <source>
        <dbReference type="ARBA" id="ARBA00022692"/>
    </source>
</evidence>
<evidence type="ECO:0000313" key="8">
    <source>
        <dbReference type="Proteomes" id="UP000192761"/>
    </source>
</evidence>
<dbReference type="Pfam" id="PF02104">
    <property type="entry name" value="SURF1"/>
    <property type="match status" value="1"/>
</dbReference>
<evidence type="ECO:0000313" key="7">
    <source>
        <dbReference type="EMBL" id="SMC29171.1"/>
    </source>
</evidence>
<reference evidence="7 8" key="1">
    <citation type="submission" date="2017-04" db="EMBL/GenBank/DDBJ databases">
        <authorList>
            <person name="Afonso C.L."/>
            <person name="Miller P.J."/>
            <person name="Scott M.A."/>
            <person name="Spackman E."/>
            <person name="Goraichik I."/>
            <person name="Dimitrov K.M."/>
            <person name="Suarez D.L."/>
            <person name="Swayne D.E."/>
        </authorList>
    </citation>
    <scope>NUCLEOTIDE SEQUENCE [LARGE SCALE GENOMIC DNA]</scope>
    <source>
        <strain evidence="7 8">DSM 23236</strain>
    </source>
</reference>
<dbReference type="InterPro" id="IPR002994">
    <property type="entry name" value="Surf1/Shy1"/>
</dbReference>
<accession>A0A1W1Y056</accession>
<dbReference type="GO" id="GO:0005886">
    <property type="term" value="C:plasma membrane"/>
    <property type="evidence" value="ECO:0007669"/>
    <property type="project" value="UniProtKB-SubCell"/>
</dbReference>
<comment type="caution">
    <text evidence="6">Lacks conserved residue(s) required for the propagation of feature annotation.</text>
</comment>
<comment type="subcellular location">
    <subcellularLocation>
        <location evidence="6">Cell membrane</location>
        <topology evidence="6">Multi-pass membrane protein</topology>
    </subcellularLocation>
    <subcellularLocation>
        <location evidence="1">Membrane</location>
    </subcellularLocation>
</comment>
<keyword evidence="4 6" id="KW-1133">Transmembrane helix</keyword>
<keyword evidence="8" id="KW-1185">Reference proteome</keyword>
<evidence type="ECO:0000256" key="5">
    <source>
        <dbReference type="ARBA" id="ARBA00023136"/>
    </source>
</evidence>
<keyword evidence="6" id="KW-1003">Cell membrane</keyword>
<dbReference type="PANTHER" id="PTHR23427:SF2">
    <property type="entry name" value="SURFEIT LOCUS PROTEIN 1"/>
    <property type="match status" value="1"/>
</dbReference>
<dbReference type="AlphaFoldDB" id="A0A1W1Y056"/>
<dbReference type="PANTHER" id="PTHR23427">
    <property type="entry name" value="SURFEIT LOCUS PROTEIN"/>
    <property type="match status" value="1"/>
</dbReference>
<evidence type="ECO:0000256" key="1">
    <source>
        <dbReference type="ARBA" id="ARBA00004370"/>
    </source>
</evidence>
<dbReference type="PROSITE" id="PS50895">
    <property type="entry name" value="SURF1"/>
    <property type="match status" value="1"/>
</dbReference>
<dbReference type="InterPro" id="IPR045214">
    <property type="entry name" value="Surf1/Surf4"/>
</dbReference>
<dbReference type="Proteomes" id="UP000192761">
    <property type="component" value="Unassembled WGS sequence"/>
</dbReference>
<keyword evidence="5 6" id="KW-0472">Membrane</keyword>
<protein>
    <recommendedName>
        <fullName evidence="6">SURF1-like protein</fullName>
    </recommendedName>
</protein>
<dbReference type="EMBL" id="FWXD01000030">
    <property type="protein sequence ID" value="SMC29171.1"/>
    <property type="molecule type" value="Genomic_DNA"/>
</dbReference>
<feature type="transmembrane region" description="Helical" evidence="6">
    <location>
        <begin position="79"/>
        <end position="97"/>
    </location>
</feature>
<evidence type="ECO:0000256" key="2">
    <source>
        <dbReference type="ARBA" id="ARBA00007165"/>
    </source>
</evidence>
<evidence type="ECO:0000256" key="6">
    <source>
        <dbReference type="RuleBase" id="RU363076"/>
    </source>
</evidence>
<name>A0A1W1Y056_9NEIS</name>
<gene>
    <name evidence="7" type="ORF">SAMN02745857_03648</name>
</gene>
<keyword evidence="3 6" id="KW-0812">Transmembrane</keyword>
<comment type="similarity">
    <text evidence="2 6">Belongs to the SURF1 family.</text>
</comment>
<proteinExistence type="inferred from homology"/>
<organism evidence="7 8">
    <name type="scientific">Andreprevotia lacus DSM 23236</name>
    <dbReference type="NCBI Taxonomy" id="1121001"/>
    <lineage>
        <taxon>Bacteria</taxon>
        <taxon>Pseudomonadati</taxon>
        <taxon>Pseudomonadota</taxon>
        <taxon>Betaproteobacteria</taxon>
        <taxon>Neisseriales</taxon>
        <taxon>Chitinibacteraceae</taxon>
        <taxon>Andreprevotia</taxon>
    </lineage>
</organism>